<protein>
    <submittedName>
        <fullName evidence="2">Unannotated protein</fullName>
    </submittedName>
</protein>
<name>A0A6J6B6K9_9ZZZZ</name>
<reference evidence="2" key="1">
    <citation type="submission" date="2020-05" db="EMBL/GenBank/DDBJ databases">
        <authorList>
            <person name="Chiriac C."/>
            <person name="Salcher M."/>
            <person name="Ghai R."/>
            <person name="Kavagutti S V."/>
        </authorList>
    </citation>
    <scope>NUCLEOTIDE SEQUENCE</scope>
</reference>
<evidence type="ECO:0000256" key="1">
    <source>
        <dbReference type="SAM" id="MobiDB-lite"/>
    </source>
</evidence>
<accession>A0A6J6B6K9</accession>
<proteinExistence type="predicted"/>
<dbReference type="AlphaFoldDB" id="A0A6J6B6K9"/>
<evidence type="ECO:0000313" key="4">
    <source>
        <dbReference type="EMBL" id="CAB4923582.1"/>
    </source>
</evidence>
<gene>
    <name evidence="2" type="ORF">UFOPK1358_00656</name>
    <name evidence="3" type="ORF">UFOPK2766_01037</name>
    <name evidence="4" type="ORF">UFOPK3519_02063</name>
</gene>
<feature type="compositionally biased region" description="Basic residues" evidence="1">
    <location>
        <begin position="125"/>
        <end position="135"/>
    </location>
</feature>
<feature type="region of interest" description="Disordered" evidence="1">
    <location>
        <begin position="113"/>
        <end position="135"/>
    </location>
</feature>
<evidence type="ECO:0000313" key="3">
    <source>
        <dbReference type="EMBL" id="CAB4740991.1"/>
    </source>
</evidence>
<dbReference type="EMBL" id="CAEZSF010000045">
    <property type="protein sequence ID" value="CAB4534702.1"/>
    <property type="molecule type" value="Genomic_DNA"/>
</dbReference>
<dbReference type="EMBL" id="CAFBMG010000276">
    <property type="protein sequence ID" value="CAB4923582.1"/>
    <property type="molecule type" value="Genomic_DNA"/>
</dbReference>
<sequence length="135" mass="14745">MRGVLAVWQTVLMPMREECKFYESRTYPNGDTVRKCDLDLAPEAPWRCPEPCAAYQPRLADVNWAHGSLVTPPPPPEPEGVGEDPSIAALLDEAEDIINAVVDSTRAEVDAEAQSKEAGTGGFGKIKKFFNRGKG</sequence>
<organism evidence="2">
    <name type="scientific">freshwater metagenome</name>
    <dbReference type="NCBI Taxonomy" id="449393"/>
    <lineage>
        <taxon>unclassified sequences</taxon>
        <taxon>metagenomes</taxon>
        <taxon>ecological metagenomes</taxon>
    </lineage>
</organism>
<evidence type="ECO:0000313" key="2">
    <source>
        <dbReference type="EMBL" id="CAB4534702.1"/>
    </source>
</evidence>
<dbReference type="EMBL" id="CAEZYU010000041">
    <property type="protein sequence ID" value="CAB4740991.1"/>
    <property type="molecule type" value="Genomic_DNA"/>
</dbReference>